<dbReference type="InterPro" id="IPR027417">
    <property type="entry name" value="P-loop_NTPase"/>
</dbReference>
<feature type="compositionally biased region" description="Basic residues" evidence="1">
    <location>
        <begin position="1"/>
        <end position="12"/>
    </location>
</feature>
<evidence type="ECO:0000313" key="4">
    <source>
        <dbReference type="Proteomes" id="UP000719917"/>
    </source>
</evidence>
<evidence type="ECO:0000259" key="2">
    <source>
        <dbReference type="Pfam" id="PF13191"/>
    </source>
</evidence>
<proteinExistence type="predicted"/>
<name>A0AAJ3DCH9_WEICO</name>
<dbReference type="InterPro" id="IPR041664">
    <property type="entry name" value="AAA_16"/>
</dbReference>
<feature type="domain" description="Orc1-like AAA ATPase" evidence="2">
    <location>
        <begin position="23"/>
        <end position="96"/>
    </location>
</feature>
<dbReference type="PANTHER" id="PTHR34301:SF8">
    <property type="entry name" value="ATPASE DOMAIN-CONTAINING PROTEIN"/>
    <property type="match status" value="1"/>
</dbReference>
<dbReference type="Proteomes" id="UP000719917">
    <property type="component" value="Unassembled WGS sequence"/>
</dbReference>
<dbReference type="Gene3D" id="3.40.50.300">
    <property type="entry name" value="P-loop containing nucleotide triphosphate hydrolases"/>
    <property type="match status" value="1"/>
</dbReference>
<reference evidence="3" key="1">
    <citation type="submission" date="2020-01" db="EMBL/GenBank/DDBJ databases">
        <title>First Reported Case and Whole Genome of Weissella confusa in an Equid.</title>
        <authorList>
            <person name="Little S.V."/>
            <person name="Lawhon S.D."/>
        </authorList>
    </citation>
    <scope>NUCLEOTIDE SEQUENCE</scope>
    <source>
        <strain evidence="3">718955</strain>
    </source>
</reference>
<dbReference type="AlphaFoldDB" id="A0AAJ3DCH9"/>
<dbReference type="EMBL" id="JAAAMQ010000033">
    <property type="protein sequence ID" value="NBA12508.1"/>
    <property type="molecule type" value="Genomic_DNA"/>
</dbReference>
<dbReference type="PANTHER" id="PTHR34301">
    <property type="entry name" value="DNA-BINDING PROTEIN-RELATED"/>
    <property type="match status" value="1"/>
</dbReference>
<protein>
    <submittedName>
        <fullName evidence="3">AAA family ATPase</fullName>
    </submittedName>
</protein>
<sequence length="381" mass="43697">MERMNRHGRKSPFKPSFGSRPDEFIGRNDEIRDLEYAVDDVNSQYRSTLITGLKGFGKTSLLSKFTDMAKNESDIYVVSTSADSNAQSILDDIAEQVSAFTKNDDFKLSKISFGFQSLVKAEFDNNEREVKPQYRRVMQSMFDELDLKISDNGQANNLLLISVDEVQAGFDELRVLATSYQMWVREHYNVMLLVAGLPQYVSWVDNDRAMSFLARSARVVLDELDINLVADMYFNVFNKNNRVMTEEVALKMAELTEGFPYAVQLLGSLVWTRSESEVTLDDVETAFEESHKILASSSFQAIDNFSGNLQKVLLAIARSGLDEFLPHDLHDYLPELERTEISRQLKNLREFGLLSQDAPRSPYEVTFKMFMRYLVDEYELN</sequence>
<feature type="region of interest" description="Disordered" evidence="1">
    <location>
        <begin position="1"/>
        <end position="21"/>
    </location>
</feature>
<evidence type="ECO:0000256" key="1">
    <source>
        <dbReference type="SAM" id="MobiDB-lite"/>
    </source>
</evidence>
<dbReference type="SUPFAM" id="SSF52540">
    <property type="entry name" value="P-loop containing nucleoside triphosphate hydrolases"/>
    <property type="match status" value="1"/>
</dbReference>
<organism evidence="3 4">
    <name type="scientific">Weissella confusa</name>
    <name type="common">Lactobacillus confusus</name>
    <dbReference type="NCBI Taxonomy" id="1583"/>
    <lineage>
        <taxon>Bacteria</taxon>
        <taxon>Bacillati</taxon>
        <taxon>Bacillota</taxon>
        <taxon>Bacilli</taxon>
        <taxon>Lactobacillales</taxon>
        <taxon>Lactobacillaceae</taxon>
        <taxon>Weissella</taxon>
    </lineage>
</organism>
<gene>
    <name evidence="3" type="ORF">GTU77_09880</name>
</gene>
<comment type="caution">
    <text evidence="3">The sequence shown here is derived from an EMBL/GenBank/DDBJ whole genome shotgun (WGS) entry which is preliminary data.</text>
</comment>
<dbReference type="Pfam" id="PF13191">
    <property type="entry name" value="AAA_16"/>
    <property type="match status" value="1"/>
</dbReference>
<evidence type="ECO:0000313" key="3">
    <source>
        <dbReference type="EMBL" id="NBA12508.1"/>
    </source>
</evidence>
<accession>A0AAJ3DCH9</accession>